<dbReference type="Proteomes" id="UP000184301">
    <property type="component" value="Unassembled WGS sequence"/>
</dbReference>
<dbReference type="SUPFAM" id="SSF53756">
    <property type="entry name" value="UDP-Glycosyltransferase/glycogen phosphorylase"/>
    <property type="match status" value="1"/>
</dbReference>
<evidence type="ECO:0000256" key="2">
    <source>
        <dbReference type="SAM" id="Phobius"/>
    </source>
</evidence>
<sequence length="339" mass="38810">MNNNIENIIKCIKGKKVVFVSTKNKDYIRNTQEINLLTGEAEHCEVIASGSSSYVKRVLYVYWHLLRTLIKKRYDVIFIGFAPQLLLPFYAFMKKPVIIDFFISMYDTFVDDRKKVKAGSVIAGILHSMDKYVLKKADHIVCDTRAHRDYFVDEFGEDQSKFNVYYLEADTSIYSSAACAEKKSNTGKFNVLYFGSILPLQGVDVILKAAHKLQDEDEIKFVIIGPLEKKYDEVKRKMKNTEFIDWLPQQELAKKIMEADLCLAGHFSGTIGKANRTIAGKTYIYKAMKKPVILGDSAANRELFEEDAKENFYVPRGDAQALSDCIRKIYCMRNNGENV</sequence>
<dbReference type="GO" id="GO:0016757">
    <property type="term" value="F:glycosyltransferase activity"/>
    <property type="evidence" value="ECO:0007669"/>
    <property type="project" value="TreeGrafter"/>
</dbReference>
<dbReference type="STRING" id="1121950.SAMN02745243_00771"/>
<dbReference type="AlphaFoldDB" id="A0A1M6JXY2"/>
<dbReference type="Gene3D" id="3.40.50.2000">
    <property type="entry name" value="Glycogen Phosphorylase B"/>
    <property type="match status" value="2"/>
</dbReference>
<dbReference type="GO" id="GO:0009103">
    <property type="term" value="P:lipopolysaccharide biosynthetic process"/>
    <property type="evidence" value="ECO:0007669"/>
    <property type="project" value="TreeGrafter"/>
</dbReference>
<feature type="transmembrane region" description="Helical" evidence="2">
    <location>
        <begin position="74"/>
        <end position="93"/>
    </location>
</feature>
<keyword evidence="4" id="KW-1185">Reference proteome</keyword>
<evidence type="ECO:0000313" key="3">
    <source>
        <dbReference type="EMBL" id="SHJ51567.1"/>
    </source>
</evidence>
<dbReference type="OrthoDB" id="9790710at2"/>
<protein>
    <submittedName>
        <fullName evidence="3">Glycosyltransferase involved in cell wall bisynthesis</fullName>
    </submittedName>
</protein>
<evidence type="ECO:0000256" key="1">
    <source>
        <dbReference type="ARBA" id="ARBA00022679"/>
    </source>
</evidence>
<name>A0A1M6JXY2_9FIRM</name>
<organism evidence="3 4">
    <name type="scientific">Hespellia stercorisuis DSM 15480</name>
    <dbReference type="NCBI Taxonomy" id="1121950"/>
    <lineage>
        <taxon>Bacteria</taxon>
        <taxon>Bacillati</taxon>
        <taxon>Bacillota</taxon>
        <taxon>Clostridia</taxon>
        <taxon>Lachnospirales</taxon>
        <taxon>Lachnospiraceae</taxon>
        <taxon>Hespellia</taxon>
    </lineage>
</organism>
<keyword evidence="2" id="KW-0812">Transmembrane</keyword>
<dbReference type="PANTHER" id="PTHR46401:SF2">
    <property type="entry name" value="GLYCOSYLTRANSFERASE WBBK-RELATED"/>
    <property type="match status" value="1"/>
</dbReference>
<gene>
    <name evidence="3" type="ORF">SAMN02745243_00771</name>
</gene>
<keyword evidence="2" id="KW-1133">Transmembrane helix</keyword>
<keyword evidence="1 3" id="KW-0808">Transferase</keyword>
<accession>A0A1M6JXY2</accession>
<proteinExistence type="predicted"/>
<evidence type="ECO:0000313" key="4">
    <source>
        <dbReference type="Proteomes" id="UP000184301"/>
    </source>
</evidence>
<dbReference type="Pfam" id="PF13692">
    <property type="entry name" value="Glyco_trans_1_4"/>
    <property type="match status" value="1"/>
</dbReference>
<dbReference type="RefSeq" id="WP_073105380.1">
    <property type="nucleotide sequence ID" value="NZ_FQZY01000010.1"/>
</dbReference>
<keyword evidence="2" id="KW-0472">Membrane</keyword>
<dbReference type="PANTHER" id="PTHR46401">
    <property type="entry name" value="GLYCOSYLTRANSFERASE WBBK-RELATED"/>
    <property type="match status" value="1"/>
</dbReference>
<dbReference type="EMBL" id="FQZY01000010">
    <property type="protein sequence ID" value="SHJ51567.1"/>
    <property type="molecule type" value="Genomic_DNA"/>
</dbReference>
<reference evidence="3 4" key="1">
    <citation type="submission" date="2016-11" db="EMBL/GenBank/DDBJ databases">
        <authorList>
            <person name="Jaros S."/>
            <person name="Januszkiewicz K."/>
            <person name="Wedrychowicz H."/>
        </authorList>
    </citation>
    <scope>NUCLEOTIDE SEQUENCE [LARGE SCALE GENOMIC DNA]</scope>
    <source>
        <strain evidence="3 4">DSM 15480</strain>
    </source>
</reference>